<organism evidence="2">
    <name type="scientific">bioreactor metagenome</name>
    <dbReference type="NCBI Taxonomy" id="1076179"/>
    <lineage>
        <taxon>unclassified sequences</taxon>
        <taxon>metagenomes</taxon>
        <taxon>ecological metagenomes</taxon>
    </lineage>
</organism>
<evidence type="ECO:0000256" key="1">
    <source>
        <dbReference type="SAM" id="MobiDB-lite"/>
    </source>
</evidence>
<proteinExistence type="predicted"/>
<feature type="compositionally biased region" description="Basic and acidic residues" evidence="1">
    <location>
        <begin position="118"/>
        <end position="127"/>
    </location>
</feature>
<feature type="region of interest" description="Disordered" evidence="1">
    <location>
        <begin position="107"/>
        <end position="127"/>
    </location>
</feature>
<name>A0A645ENC0_9ZZZZ</name>
<dbReference type="EMBL" id="VSSQ01049232">
    <property type="protein sequence ID" value="MPN03307.1"/>
    <property type="molecule type" value="Genomic_DNA"/>
</dbReference>
<gene>
    <name evidence="2" type="ORF">SDC9_150534</name>
</gene>
<protein>
    <submittedName>
        <fullName evidence="2">Uncharacterized protein</fullName>
    </submittedName>
</protein>
<accession>A0A645ENC0</accession>
<sequence length="127" mass="14588">MAVPAQRKAGVLKKFEKRNEKKDLEKLLGENGSESCHEEYEKLKRQAELGKSYIEGLRRDLIKLALTSDDAIDCEIYKGIADKLDEKELVELRRVYQQRADAMFPAQTQLSEKPVNSAREEKSSFLI</sequence>
<evidence type="ECO:0000313" key="2">
    <source>
        <dbReference type="EMBL" id="MPN03307.1"/>
    </source>
</evidence>
<reference evidence="2" key="1">
    <citation type="submission" date="2019-08" db="EMBL/GenBank/DDBJ databases">
        <authorList>
            <person name="Kucharzyk K."/>
            <person name="Murdoch R.W."/>
            <person name="Higgins S."/>
            <person name="Loffler F."/>
        </authorList>
    </citation>
    <scope>NUCLEOTIDE SEQUENCE</scope>
</reference>
<dbReference type="AlphaFoldDB" id="A0A645ENC0"/>
<comment type="caution">
    <text evidence="2">The sequence shown here is derived from an EMBL/GenBank/DDBJ whole genome shotgun (WGS) entry which is preliminary data.</text>
</comment>